<dbReference type="AlphaFoldDB" id="A0A1E7FZN9"/>
<dbReference type="SUPFAM" id="SSF46785">
    <property type="entry name" value="Winged helix' DNA-binding domain"/>
    <property type="match status" value="1"/>
</dbReference>
<dbReference type="Pfam" id="PF00447">
    <property type="entry name" value="HSF_DNA-bind"/>
    <property type="match status" value="1"/>
</dbReference>
<dbReference type="EMBL" id="KV784353">
    <property type="protein sequence ID" value="OEU23616.1"/>
    <property type="molecule type" value="Genomic_DNA"/>
</dbReference>
<feature type="domain" description="HSF-type DNA-binding" evidence="5">
    <location>
        <begin position="9"/>
        <end position="101"/>
    </location>
</feature>
<sequence>MVDNTTSTGDASSQDVVSWSSDGKVFVINNHKRFASELLPKYFGHNTLRSFDRQIKYWSFETVHPPRGMNKITNESFGGKSWKHPFFEMGRRDLLKHIVRTELKSKPSKAIRN</sequence>
<comment type="subcellular location">
    <subcellularLocation>
        <location evidence="1">Nucleus</location>
    </subcellularLocation>
</comment>
<keyword evidence="2 6" id="KW-0238">DNA-binding</keyword>
<evidence type="ECO:0000313" key="7">
    <source>
        <dbReference type="Proteomes" id="UP000095751"/>
    </source>
</evidence>
<evidence type="ECO:0000313" key="6">
    <source>
        <dbReference type="EMBL" id="OEU23616.1"/>
    </source>
</evidence>
<organism evidence="6 7">
    <name type="scientific">Fragilariopsis cylindrus CCMP1102</name>
    <dbReference type="NCBI Taxonomy" id="635003"/>
    <lineage>
        <taxon>Eukaryota</taxon>
        <taxon>Sar</taxon>
        <taxon>Stramenopiles</taxon>
        <taxon>Ochrophyta</taxon>
        <taxon>Bacillariophyta</taxon>
        <taxon>Bacillariophyceae</taxon>
        <taxon>Bacillariophycidae</taxon>
        <taxon>Bacillariales</taxon>
        <taxon>Bacillariaceae</taxon>
        <taxon>Fragilariopsis</taxon>
    </lineage>
</organism>
<evidence type="ECO:0000256" key="3">
    <source>
        <dbReference type="ARBA" id="ARBA00023242"/>
    </source>
</evidence>
<dbReference type="PANTHER" id="PTHR10015:SF427">
    <property type="entry name" value="HEAT SHOCK FACTOR PROTEIN"/>
    <property type="match status" value="1"/>
</dbReference>
<gene>
    <name evidence="6" type="ORF">FRACYDRAFT_178279</name>
</gene>
<dbReference type="GO" id="GO:0043565">
    <property type="term" value="F:sequence-specific DNA binding"/>
    <property type="evidence" value="ECO:0007669"/>
    <property type="project" value="InterPro"/>
</dbReference>
<dbReference type="SMART" id="SM00415">
    <property type="entry name" value="HSF"/>
    <property type="match status" value="1"/>
</dbReference>
<dbReference type="InterPro" id="IPR000232">
    <property type="entry name" value="HSF_DNA-bd"/>
</dbReference>
<dbReference type="Gene3D" id="1.10.10.10">
    <property type="entry name" value="Winged helix-like DNA-binding domain superfamily/Winged helix DNA-binding domain"/>
    <property type="match status" value="1"/>
</dbReference>
<protein>
    <submittedName>
        <fullName evidence="6">Winged helix DNA-binding domain-containing protein</fullName>
    </submittedName>
</protein>
<dbReference type="InParanoid" id="A0A1E7FZN9"/>
<evidence type="ECO:0000259" key="5">
    <source>
        <dbReference type="SMART" id="SM00415"/>
    </source>
</evidence>
<evidence type="ECO:0000256" key="2">
    <source>
        <dbReference type="ARBA" id="ARBA00023125"/>
    </source>
</evidence>
<dbReference type="InterPro" id="IPR036390">
    <property type="entry name" value="WH_DNA-bd_sf"/>
</dbReference>
<evidence type="ECO:0000256" key="1">
    <source>
        <dbReference type="ARBA" id="ARBA00004123"/>
    </source>
</evidence>
<accession>A0A1E7FZN9</accession>
<keyword evidence="3" id="KW-0539">Nucleus</keyword>
<evidence type="ECO:0000256" key="4">
    <source>
        <dbReference type="RuleBase" id="RU004020"/>
    </source>
</evidence>
<dbReference type="InterPro" id="IPR036388">
    <property type="entry name" value="WH-like_DNA-bd_sf"/>
</dbReference>
<proteinExistence type="inferred from homology"/>
<dbReference type="OrthoDB" id="48223at2759"/>
<reference evidence="6 7" key="1">
    <citation type="submission" date="2016-09" db="EMBL/GenBank/DDBJ databases">
        <title>Extensive genetic diversity and differential bi-allelic expression allows diatom success in the polar Southern Ocean.</title>
        <authorList>
            <consortium name="DOE Joint Genome Institute"/>
            <person name="Mock T."/>
            <person name="Otillar R.P."/>
            <person name="Strauss J."/>
            <person name="Dupont C."/>
            <person name="Frickenhaus S."/>
            <person name="Maumus F."/>
            <person name="Mcmullan M."/>
            <person name="Sanges R."/>
            <person name="Schmutz J."/>
            <person name="Toseland A."/>
            <person name="Valas R."/>
            <person name="Veluchamy A."/>
            <person name="Ward B.J."/>
            <person name="Allen A."/>
            <person name="Barry K."/>
            <person name="Falciatore A."/>
            <person name="Ferrante M."/>
            <person name="Fortunato A.E."/>
            <person name="Gloeckner G."/>
            <person name="Gruber A."/>
            <person name="Hipkin R."/>
            <person name="Janech M."/>
            <person name="Kroth P."/>
            <person name="Leese F."/>
            <person name="Lindquist E."/>
            <person name="Lyon B.R."/>
            <person name="Martin J."/>
            <person name="Mayer C."/>
            <person name="Parker M."/>
            <person name="Quesneville H."/>
            <person name="Raymond J."/>
            <person name="Uhlig C."/>
            <person name="Valentin K.U."/>
            <person name="Worden A.Z."/>
            <person name="Armbrust E.V."/>
            <person name="Bowler C."/>
            <person name="Green B."/>
            <person name="Moulton V."/>
            <person name="Van Oosterhout C."/>
            <person name="Grigoriev I."/>
        </authorList>
    </citation>
    <scope>NUCLEOTIDE SEQUENCE [LARGE SCALE GENOMIC DNA]</scope>
    <source>
        <strain evidence="6 7">CCMP1102</strain>
    </source>
</reference>
<dbReference type="KEGG" id="fcy:FRACYDRAFT_178279"/>
<dbReference type="GO" id="GO:0003700">
    <property type="term" value="F:DNA-binding transcription factor activity"/>
    <property type="evidence" value="ECO:0007669"/>
    <property type="project" value="InterPro"/>
</dbReference>
<feature type="non-terminal residue" evidence="6">
    <location>
        <position position="113"/>
    </location>
</feature>
<dbReference type="PANTHER" id="PTHR10015">
    <property type="entry name" value="HEAT SHOCK TRANSCRIPTION FACTOR"/>
    <property type="match status" value="1"/>
</dbReference>
<name>A0A1E7FZN9_9STRA</name>
<keyword evidence="7" id="KW-1185">Reference proteome</keyword>
<comment type="similarity">
    <text evidence="4">Belongs to the HSF family.</text>
</comment>
<dbReference type="Proteomes" id="UP000095751">
    <property type="component" value="Unassembled WGS sequence"/>
</dbReference>
<dbReference type="GO" id="GO:0005634">
    <property type="term" value="C:nucleus"/>
    <property type="evidence" value="ECO:0007669"/>
    <property type="project" value="UniProtKB-SubCell"/>
</dbReference>